<gene>
    <name evidence="6" type="primary">def</name>
    <name evidence="7" type="ORF">HER12_00485</name>
</gene>
<comment type="cofactor">
    <cofactor evidence="6">
        <name>Fe(2+)</name>
        <dbReference type="ChEBI" id="CHEBI:29033"/>
    </cofactor>
    <text evidence="6">Binds 1 Fe(2+) ion.</text>
</comment>
<comment type="similarity">
    <text evidence="1 6">Belongs to the polypeptide deformylase family.</text>
</comment>
<evidence type="ECO:0000256" key="2">
    <source>
        <dbReference type="ARBA" id="ARBA00022723"/>
    </source>
</evidence>
<keyword evidence="8" id="KW-1185">Reference proteome</keyword>
<dbReference type="PIRSF" id="PIRSF004749">
    <property type="entry name" value="Pep_def"/>
    <property type="match status" value="1"/>
</dbReference>
<feature type="binding site" evidence="6">
    <location>
        <position position="123"/>
    </location>
    <ligand>
        <name>Fe cation</name>
        <dbReference type="ChEBI" id="CHEBI:24875"/>
    </ligand>
</feature>
<evidence type="ECO:0000256" key="1">
    <source>
        <dbReference type="ARBA" id="ARBA00010759"/>
    </source>
</evidence>
<accession>A0A846U8M8</accession>
<dbReference type="PANTHER" id="PTHR10458">
    <property type="entry name" value="PEPTIDE DEFORMYLASE"/>
    <property type="match status" value="1"/>
</dbReference>
<evidence type="ECO:0000256" key="4">
    <source>
        <dbReference type="ARBA" id="ARBA00022917"/>
    </source>
</evidence>
<sequence>MLKLLQEETPKATWIVKDNKKSLLSGCKPVTLPLSKEDTLVMKKMIDWVRVSQDEKLNTDKELTEAIGIAAPQIGANLNMYYILLPILNEKTDKVTYFEHALINPKISGKSKQIAALKPGEACLSVDKKHEGLVPRSYKIHVSGYDFLKKKHVSLIVRGYEAIVFQHEQDHLEKKIYYHHINKKDPWFKKEDWIII</sequence>
<dbReference type="HAMAP" id="MF_00163">
    <property type="entry name" value="Pep_deformylase"/>
    <property type="match status" value="1"/>
</dbReference>
<evidence type="ECO:0000256" key="6">
    <source>
        <dbReference type="HAMAP-Rule" id="MF_00163"/>
    </source>
</evidence>
<dbReference type="RefSeq" id="WP_168104710.1">
    <property type="nucleotide sequence ID" value="NZ_CP051215.1"/>
</dbReference>
<comment type="caution">
    <text evidence="7">The sequence shown here is derived from an EMBL/GenBank/DDBJ whole genome shotgun (WGS) entry which is preliminary data.</text>
</comment>
<organism evidence="7 8">
    <name type="scientific">Spiroplasma platyhelix PALS-1</name>
    <dbReference type="NCBI Taxonomy" id="1276218"/>
    <lineage>
        <taxon>Bacteria</taxon>
        <taxon>Bacillati</taxon>
        <taxon>Mycoplasmatota</taxon>
        <taxon>Mollicutes</taxon>
        <taxon>Entomoplasmatales</taxon>
        <taxon>Spiroplasmataceae</taxon>
        <taxon>Spiroplasma</taxon>
    </lineage>
</organism>
<dbReference type="PANTHER" id="PTHR10458:SF22">
    <property type="entry name" value="PEPTIDE DEFORMYLASE"/>
    <property type="match status" value="1"/>
</dbReference>
<dbReference type="SUPFAM" id="SSF56420">
    <property type="entry name" value="Peptide deformylase"/>
    <property type="match status" value="1"/>
</dbReference>
<dbReference type="GO" id="GO:0006412">
    <property type="term" value="P:translation"/>
    <property type="evidence" value="ECO:0007669"/>
    <property type="project" value="UniProtKB-UniRule"/>
</dbReference>
<dbReference type="Gene3D" id="3.90.45.10">
    <property type="entry name" value="Peptide deformylase"/>
    <property type="match status" value="1"/>
</dbReference>
<keyword evidence="5 6" id="KW-0408">Iron</keyword>
<dbReference type="Pfam" id="PF01327">
    <property type="entry name" value="Pep_deformylase"/>
    <property type="match status" value="1"/>
</dbReference>
<dbReference type="InterPro" id="IPR023635">
    <property type="entry name" value="Peptide_deformylase"/>
</dbReference>
<dbReference type="EMBL" id="JAAVVK010000001">
    <property type="protein sequence ID" value="NKE38233.1"/>
    <property type="molecule type" value="Genomic_DNA"/>
</dbReference>
<comment type="function">
    <text evidence="6">Removes the formyl group from the N-terminal Met of newly synthesized proteins. Requires at least a dipeptide for an efficient rate of reaction. N-terminal L-methionine is a prerequisite for activity but the enzyme has broad specificity at other positions.</text>
</comment>
<feature type="active site" evidence="6">
    <location>
        <position position="168"/>
    </location>
</feature>
<keyword evidence="4 6" id="KW-0648">Protein biosynthesis</keyword>
<evidence type="ECO:0000313" key="7">
    <source>
        <dbReference type="EMBL" id="NKE38233.1"/>
    </source>
</evidence>
<name>A0A846U8M8_9MOLU</name>
<dbReference type="AlphaFoldDB" id="A0A846U8M8"/>
<feature type="binding site" evidence="6">
    <location>
        <position position="171"/>
    </location>
    <ligand>
        <name>Fe cation</name>
        <dbReference type="ChEBI" id="CHEBI:24875"/>
    </ligand>
</feature>
<dbReference type="FunFam" id="3.90.45.10:FF:000002">
    <property type="entry name" value="Peptide deformylase"/>
    <property type="match status" value="1"/>
</dbReference>
<dbReference type="GO" id="GO:0046872">
    <property type="term" value="F:metal ion binding"/>
    <property type="evidence" value="ECO:0007669"/>
    <property type="project" value="UniProtKB-KW"/>
</dbReference>
<keyword evidence="3 6" id="KW-0378">Hydrolase</keyword>
<dbReference type="Proteomes" id="UP000584587">
    <property type="component" value="Unassembled WGS sequence"/>
</dbReference>
<dbReference type="GO" id="GO:0042586">
    <property type="term" value="F:peptide deformylase activity"/>
    <property type="evidence" value="ECO:0007669"/>
    <property type="project" value="UniProtKB-UniRule"/>
</dbReference>
<feature type="binding site" evidence="6">
    <location>
        <position position="167"/>
    </location>
    <ligand>
        <name>Fe cation</name>
        <dbReference type="ChEBI" id="CHEBI:24875"/>
    </ligand>
</feature>
<keyword evidence="2 6" id="KW-0479">Metal-binding</keyword>
<proteinExistence type="inferred from homology"/>
<evidence type="ECO:0000313" key="8">
    <source>
        <dbReference type="Proteomes" id="UP000584587"/>
    </source>
</evidence>
<evidence type="ECO:0000256" key="3">
    <source>
        <dbReference type="ARBA" id="ARBA00022801"/>
    </source>
</evidence>
<dbReference type="EC" id="3.5.1.88" evidence="6"/>
<evidence type="ECO:0000256" key="5">
    <source>
        <dbReference type="ARBA" id="ARBA00023004"/>
    </source>
</evidence>
<dbReference type="PRINTS" id="PR01576">
    <property type="entry name" value="PDEFORMYLASE"/>
</dbReference>
<reference evidence="7 8" key="1">
    <citation type="submission" date="2020-04" db="EMBL/GenBank/DDBJ databases">
        <title>Complete genome sequence of Spiroplasma platyhelix ATCC 51748, an insect isolate.</title>
        <authorList>
            <person name="Green E.A."/>
            <person name="Klassen J.L."/>
        </authorList>
    </citation>
    <scope>NUCLEOTIDE SEQUENCE [LARGE SCALE GENOMIC DNA]</scope>
    <source>
        <strain evidence="7 8">PALS-1</strain>
    </source>
</reference>
<comment type="catalytic activity">
    <reaction evidence="6">
        <text>N-terminal N-formyl-L-methionyl-[peptide] + H2O = N-terminal L-methionyl-[peptide] + formate</text>
        <dbReference type="Rhea" id="RHEA:24420"/>
        <dbReference type="Rhea" id="RHEA-COMP:10639"/>
        <dbReference type="Rhea" id="RHEA-COMP:10640"/>
        <dbReference type="ChEBI" id="CHEBI:15377"/>
        <dbReference type="ChEBI" id="CHEBI:15740"/>
        <dbReference type="ChEBI" id="CHEBI:49298"/>
        <dbReference type="ChEBI" id="CHEBI:64731"/>
        <dbReference type="EC" id="3.5.1.88"/>
    </reaction>
</comment>
<protein>
    <recommendedName>
        <fullName evidence="6">Peptide deformylase</fullName>
        <shortName evidence="6">PDF</shortName>
        <ecNumber evidence="6">3.5.1.88</ecNumber>
    </recommendedName>
    <alternativeName>
        <fullName evidence="6">Polypeptide deformylase</fullName>
    </alternativeName>
</protein>
<dbReference type="InterPro" id="IPR036821">
    <property type="entry name" value="Peptide_deformylase_sf"/>
</dbReference>